<dbReference type="GO" id="GO:0016787">
    <property type="term" value="F:hydrolase activity"/>
    <property type="evidence" value="ECO:0007669"/>
    <property type="project" value="UniProtKB-KW"/>
</dbReference>
<name>A0A371HRF8_MUCPR</name>
<keyword evidence="2" id="KW-0548">Nucleotidyltransferase</keyword>
<dbReference type="AlphaFoldDB" id="A0A371HRF8"/>
<gene>
    <name evidence="9" type="primary">pol</name>
    <name evidence="9" type="ORF">CR513_10803</name>
</gene>
<evidence type="ECO:0000256" key="1">
    <source>
        <dbReference type="ARBA" id="ARBA00022679"/>
    </source>
</evidence>
<evidence type="ECO:0000256" key="7">
    <source>
        <dbReference type="SAM" id="MobiDB-lite"/>
    </source>
</evidence>
<dbReference type="SUPFAM" id="SSF56672">
    <property type="entry name" value="DNA/RNA polymerases"/>
    <property type="match status" value="1"/>
</dbReference>
<dbReference type="PANTHER" id="PTHR35046:SF9">
    <property type="entry name" value="RNA-DIRECTED DNA POLYMERASE"/>
    <property type="match status" value="1"/>
</dbReference>
<evidence type="ECO:0000256" key="6">
    <source>
        <dbReference type="ARBA" id="ARBA00022918"/>
    </source>
</evidence>
<evidence type="ECO:0000256" key="4">
    <source>
        <dbReference type="ARBA" id="ARBA00022759"/>
    </source>
</evidence>
<dbReference type="GO" id="GO:0004519">
    <property type="term" value="F:endonuclease activity"/>
    <property type="evidence" value="ECO:0007669"/>
    <property type="project" value="UniProtKB-KW"/>
</dbReference>
<dbReference type="PANTHER" id="PTHR35046">
    <property type="entry name" value="ZINC KNUCKLE (CCHC-TYPE) FAMILY PROTEIN"/>
    <property type="match status" value="1"/>
</dbReference>
<evidence type="ECO:0000256" key="5">
    <source>
        <dbReference type="ARBA" id="ARBA00022801"/>
    </source>
</evidence>
<feature type="compositionally biased region" description="Polar residues" evidence="7">
    <location>
        <begin position="261"/>
        <end position="270"/>
    </location>
</feature>
<keyword evidence="5" id="KW-0378">Hydrolase</keyword>
<dbReference type="InterPro" id="IPR043502">
    <property type="entry name" value="DNA/RNA_pol_sf"/>
</dbReference>
<dbReference type="Proteomes" id="UP000257109">
    <property type="component" value="Unassembled WGS sequence"/>
</dbReference>
<organism evidence="9 10">
    <name type="scientific">Mucuna pruriens</name>
    <name type="common">Velvet bean</name>
    <name type="synonym">Dolichos pruriens</name>
    <dbReference type="NCBI Taxonomy" id="157652"/>
    <lineage>
        <taxon>Eukaryota</taxon>
        <taxon>Viridiplantae</taxon>
        <taxon>Streptophyta</taxon>
        <taxon>Embryophyta</taxon>
        <taxon>Tracheophyta</taxon>
        <taxon>Spermatophyta</taxon>
        <taxon>Magnoliopsida</taxon>
        <taxon>eudicotyledons</taxon>
        <taxon>Gunneridae</taxon>
        <taxon>Pentapetalae</taxon>
        <taxon>rosids</taxon>
        <taxon>fabids</taxon>
        <taxon>Fabales</taxon>
        <taxon>Fabaceae</taxon>
        <taxon>Papilionoideae</taxon>
        <taxon>50 kb inversion clade</taxon>
        <taxon>NPAAA clade</taxon>
        <taxon>indigoferoid/millettioid clade</taxon>
        <taxon>Phaseoleae</taxon>
        <taxon>Mucuna</taxon>
    </lineage>
</organism>
<keyword evidence="1" id="KW-0808">Transferase</keyword>
<evidence type="ECO:0000256" key="3">
    <source>
        <dbReference type="ARBA" id="ARBA00022722"/>
    </source>
</evidence>
<feature type="region of interest" description="Disordered" evidence="7">
    <location>
        <begin position="248"/>
        <end position="270"/>
    </location>
</feature>
<dbReference type="Pfam" id="PF17917">
    <property type="entry name" value="RT_RNaseH"/>
    <property type="match status" value="1"/>
</dbReference>
<sequence length="286" mass="33095">MGVGVVLLQDGYPITHFSEKLRNAQINFSIYHKELYGIVRAYLVQHHYLLPKEFVVYNDHEALKHLRSQNNMPNELNFLNNSHMVMLHGLPKTLVFDKDSSFSITFGEPNGENLALSSSFQLLSILKQMIRLRVWELGKNGFDKVVNSITSHTHFEMVYGFNPLTPIDLLHFPNVNAMLNYDGVSKAHFFKELHAKGFFVGSQGVKINVKKKKVEQYANKAYKGKKQRVFEKGDLVWVHIRKERSPNLRKSKLFPREDGNQEPNFRINSIQEREPDAILTTLEEEP</sequence>
<dbReference type="EMBL" id="QJKJ01001894">
    <property type="protein sequence ID" value="RDY05365.1"/>
    <property type="molecule type" value="Genomic_DNA"/>
</dbReference>
<dbReference type="OrthoDB" id="1935586at2759"/>
<keyword evidence="10" id="KW-1185">Reference proteome</keyword>
<keyword evidence="6" id="KW-0695">RNA-directed DNA polymerase</keyword>
<protein>
    <submittedName>
        <fullName evidence="9">Retrovirus-related Pol polyprotein</fullName>
    </submittedName>
</protein>
<feature type="non-terminal residue" evidence="9">
    <location>
        <position position="1"/>
    </location>
</feature>
<dbReference type="InterPro" id="IPR041373">
    <property type="entry name" value="RT_RNaseH"/>
</dbReference>
<feature type="domain" description="Reverse transcriptase RNase H-like" evidence="8">
    <location>
        <begin position="2"/>
        <end position="72"/>
    </location>
</feature>
<evidence type="ECO:0000313" key="9">
    <source>
        <dbReference type="EMBL" id="RDY05365.1"/>
    </source>
</evidence>
<evidence type="ECO:0000256" key="2">
    <source>
        <dbReference type="ARBA" id="ARBA00022695"/>
    </source>
</evidence>
<evidence type="ECO:0000313" key="10">
    <source>
        <dbReference type="Proteomes" id="UP000257109"/>
    </source>
</evidence>
<accession>A0A371HRF8</accession>
<keyword evidence="3" id="KW-0540">Nuclease</keyword>
<keyword evidence="4" id="KW-0255">Endonuclease</keyword>
<reference evidence="9" key="1">
    <citation type="submission" date="2018-05" db="EMBL/GenBank/DDBJ databases">
        <title>Draft genome of Mucuna pruriens seed.</title>
        <authorList>
            <person name="Nnadi N.E."/>
            <person name="Vos R."/>
            <person name="Hasami M.H."/>
            <person name="Devisetty U.K."/>
            <person name="Aguiy J.C."/>
        </authorList>
    </citation>
    <scope>NUCLEOTIDE SEQUENCE [LARGE SCALE GENOMIC DNA]</scope>
    <source>
        <strain evidence="9">JCA_2017</strain>
    </source>
</reference>
<proteinExistence type="predicted"/>
<evidence type="ECO:0000259" key="8">
    <source>
        <dbReference type="Pfam" id="PF17917"/>
    </source>
</evidence>
<dbReference type="GO" id="GO:0003964">
    <property type="term" value="F:RNA-directed DNA polymerase activity"/>
    <property type="evidence" value="ECO:0007669"/>
    <property type="project" value="UniProtKB-KW"/>
</dbReference>
<comment type="caution">
    <text evidence="9">The sequence shown here is derived from an EMBL/GenBank/DDBJ whole genome shotgun (WGS) entry which is preliminary data.</text>
</comment>